<dbReference type="PANTHER" id="PTHR12960">
    <property type="entry name" value="GLE-1-RELATED"/>
    <property type="match status" value="1"/>
</dbReference>
<keyword evidence="5" id="KW-0653">Protein transport</keyword>
<evidence type="ECO:0000313" key="12">
    <source>
        <dbReference type="EMBL" id="KAG2449903.1"/>
    </source>
</evidence>
<proteinExistence type="inferred from homology"/>
<dbReference type="EMBL" id="JAEHOD010000012">
    <property type="protein sequence ID" value="KAG2449903.1"/>
    <property type="molecule type" value="Genomic_DNA"/>
</dbReference>
<evidence type="ECO:0000256" key="8">
    <source>
        <dbReference type="ARBA" id="ARBA00023242"/>
    </source>
</evidence>
<dbReference type="Proteomes" id="UP000613740">
    <property type="component" value="Unassembled WGS sequence"/>
</dbReference>
<dbReference type="GO" id="GO:0005543">
    <property type="term" value="F:phospholipid binding"/>
    <property type="evidence" value="ECO:0007669"/>
    <property type="project" value="TreeGrafter"/>
</dbReference>
<evidence type="ECO:0000256" key="5">
    <source>
        <dbReference type="ARBA" id="ARBA00022927"/>
    </source>
</evidence>
<protein>
    <recommendedName>
        <fullName evidence="9">mRNA export factor GLE1</fullName>
    </recommendedName>
    <alternativeName>
        <fullName evidence="10">Nucleoporin GLE1</fullName>
    </alternativeName>
</protein>
<gene>
    <name evidence="12" type="ORF">HYH02_000009</name>
</gene>
<feature type="compositionally biased region" description="Acidic residues" evidence="11">
    <location>
        <begin position="83"/>
        <end position="92"/>
    </location>
</feature>
<evidence type="ECO:0000256" key="7">
    <source>
        <dbReference type="ARBA" id="ARBA00023132"/>
    </source>
</evidence>
<dbReference type="GO" id="GO:0015031">
    <property type="term" value="P:protein transport"/>
    <property type="evidence" value="ECO:0007669"/>
    <property type="project" value="UniProtKB-KW"/>
</dbReference>
<evidence type="ECO:0000256" key="3">
    <source>
        <dbReference type="ARBA" id="ARBA00022448"/>
    </source>
</evidence>
<evidence type="ECO:0000256" key="4">
    <source>
        <dbReference type="ARBA" id="ARBA00022816"/>
    </source>
</evidence>
<evidence type="ECO:0000256" key="9">
    <source>
        <dbReference type="ARBA" id="ARBA00026227"/>
    </source>
</evidence>
<keyword evidence="4" id="KW-0509">mRNA transport</keyword>
<evidence type="ECO:0000256" key="1">
    <source>
        <dbReference type="ARBA" id="ARBA00004567"/>
    </source>
</evidence>
<dbReference type="GO" id="GO:0016973">
    <property type="term" value="P:poly(A)+ mRNA export from nucleus"/>
    <property type="evidence" value="ECO:0007669"/>
    <property type="project" value="InterPro"/>
</dbReference>
<sequence>MSSPYGDSIVKRLNFGSAGSFSSPVSHLRPRTQPRASPGVSQHVTPGSAARVGPVRYGLPQDELHGDDRRSTSHHSVSYRVPDDDDVSDGDDATSAPAAAGSAVATRPYAVEEQRQLVEQQLLLSLEAVQSSKQALWRQRLVELESQLAAKLNVVASTALRKQDDLARADQELLRAAQQRRNEELEKVQRSHRTEASLQEQQIKRLMEQREEERRKEEERKRREEEQRRREAEREQAERERARKEEEAAKARQAQEEADKKRAEADAAAQKAEAEAKAKKAAASAASKAHPCLRVSAGAAEQADQLAARLAELQAAIKPLTDDEGTKKARRDIEKKLTVHVQQISGTQNQVAVKCQDVYNLLSGVQGPWRAFAVLTFANKIIKQQELVQLNNKAAFPLAQVAVKLSAYFPELLDALLGLIQRSMPLAVPRAYAHDPGLISNNAYYRGMGFEELDDPAAPSGKVFESPDEYLKRLEGLLLLYAAVMQVDEPNRFGVAHAWSWVARCLNCLPTDRYTAKALVAVLRVAGFSLFTRYRGQFVKMMGTLRREYLPALRATAAGDDLISAFATLLESYVDDGVFRRPPEGRNMPAFDISSRPENRA</sequence>
<dbReference type="OrthoDB" id="420884at2759"/>
<comment type="subcellular location">
    <subcellularLocation>
        <location evidence="1">Nucleus</location>
        <location evidence="1">Nuclear pore complex</location>
    </subcellularLocation>
</comment>
<feature type="compositionally biased region" description="Basic and acidic residues" evidence="11">
    <location>
        <begin position="62"/>
        <end position="71"/>
    </location>
</feature>
<dbReference type="AlphaFoldDB" id="A0A836B7P1"/>
<dbReference type="GO" id="GO:0005737">
    <property type="term" value="C:cytoplasm"/>
    <property type="evidence" value="ECO:0007669"/>
    <property type="project" value="TreeGrafter"/>
</dbReference>
<keyword evidence="7" id="KW-0906">Nuclear pore complex</keyword>
<dbReference type="PANTHER" id="PTHR12960:SF0">
    <property type="entry name" value="MRNA EXPORT FACTOR GLE1"/>
    <property type="match status" value="1"/>
</dbReference>
<evidence type="ECO:0000256" key="6">
    <source>
        <dbReference type="ARBA" id="ARBA00023010"/>
    </source>
</evidence>
<evidence type="ECO:0000256" key="11">
    <source>
        <dbReference type="SAM" id="MobiDB-lite"/>
    </source>
</evidence>
<comment type="caution">
    <text evidence="12">The sequence shown here is derived from an EMBL/GenBank/DDBJ whole genome shotgun (WGS) entry which is preliminary data.</text>
</comment>
<evidence type="ECO:0000256" key="10">
    <source>
        <dbReference type="ARBA" id="ARBA00029983"/>
    </source>
</evidence>
<dbReference type="Gene3D" id="1.25.40.510">
    <property type="entry name" value="GLE1-like"/>
    <property type="match status" value="1"/>
</dbReference>
<dbReference type="GO" id="GO:0044614">
    <property type="term" value="C:nuclear pore cytoplasmic filaments"/>
    <property type="evidence" value="ECO:0007669"/>
    <property type="project" value="TreeGrafter"/>
</dbReference>
<name>A0A836B7P1_9CHLO</name>
<keyword evidence="8" id="KW-0539">Nucleus</keyword>
<dbReference type="GO" id="GO:0031369">
    <property type="term" value="F:translation initiation factor binding"/>
    <property type="evidence" value="ECO:0007669"/>
    <property type="project" value="TreeGrafter"/>
</dbReference>
<keyword evidence="3" id="KW-0813">Transport</keyword>
<feature type="region of interest" description="Disordered" evidence="11">
    <location>
        <begin position="15"/>
        <end position="105"/>
    </location>
</feature>
<accession>A0A836B7P1</accession>
<feature type="compositionally biased region" description="Basic and acidic residues" evidence="11">
    <location>
        <begin position="209"/>
        <end position="265"/>
    </location>
</feature>
<dbReference type="InterPro" id="IPR038506">
    <property type="entry name" value="GLE1-like_sf"/>
</dbReference>
<keyword evidence="13" id="KW-1185">Reference proteome</keyword>
<evidence type="ECO:0000256" key="2">
    <source>
        <dbReference type="ARBA" id="ARBA00011056"/>
    </source>
</evidence>
<organism evidence="12 13">
    <name type="scientific">Chlamydomonas schloesseri</name>
    <dbReference type="NCBI Taxonomy" id="2026947"/>
    <lineage>
        <taxon>Eukaryota</taxon>
        <taxon>Viridiplantae</taxon>
        <taxon>Chlorophyta</taxon>
        <taxon>core chlorophytes</taxon>
        <taxon>Chlorophyceae</taxon>
        <taxon>CS clade</taxon>
        <taxon>Chlamydomonadales</taxon>
        <taxon>Chlamydomonadaceae</taxon>
        <taxon>Chlamydomonas</taxon>
    </lineage>
</organism>
<feature type="compositionally biased region" description="Low complexity" evidence="11">
    <location>
        <begin position="93"/>
        <end position="105"/>
    </location>
</feature>
<reference evidence="12" key="1">
    <citation type="journal article" date="2020" name="bioRxiv">
        <title>Comparative genomics of Chlamydomonas.</title>
        <authorList>
            <person name="Craig R.J."/>
            <person name="Hasan A.R."/>
            <person name="Ness R.W."/>
            <person name="Keightley P.D."/>
        </authorList>
    </citation>
    <scope>NUCLEOTIDE SEQUENCE</scope>
    <source>
        <strain evidence="12">CCAP 11/173</strain>
    </source>
</reference>
<dbReference type="Pfam" id="PF07817">
    <property type="entry name" value="GLE1"/>
    <property type="match status" value="1"/>
</dbReference>
<dbReference type="InterPro" id="IPR012476">
    <property type="entry name" value="GLE1"/>
</dbReference>
<keyword evidence="6" id="KW-0811">Translocation</keyword>
<evidence type="ECO:0000313" key="13">
    <source>
        <dbReference type="Proteomes" id="UP000613740"/>
    </source>
</evidence>
<comment type="similarity">
    <text evidence="2">Belongs to the GLE1 family.</text>
</comment>
<dbReference type="GO" id="GO:0000822">
    <property type="term" value="F:inositol hexakisphosphate binding"/>
    <property type="evidence" value="ECO:0007669"/>
    <property type="project" value="TreeGrafter"/>
</dbReference>
<feature type="region of interest" description="Disordered" evidence="11">
    <location>
        <begin position="209"/>
        <end position="271"/>
    </location>
</feature>